<dbReference type="AlphaFoldDB" id="A0A7M7PMY9"/>
<dbReference type="Pfam" id="PF12796">
    <property type="entry name" value="Ank_2"/>
    <property type="match status" value="1"/>
</dbReference>
<dbReference type="OrthoDB" id="412109at2759"/>
<dbReference type="PROSITE" id="PS50297">
    <property type="entry name" value="ANK_REP_REGION"/>
    <property type="match status" value="1"/>
</dbReference>
<dbReference type="SUPFAM" id="SSF48403">
    <property type="entry name" value="Ankyrin repeat"/>
    <property type="match status" value="1"/>
</dbReference>
<keyword evidence="5 9" id="KW-0040">ANK repeat</keyword>
<sequence>MGKSTEEKLLEYIREGEVLKVKSYLKKHALLDLNLIRHRDQLLRTPLHIACAAGHEKIVRLLMRLGASSEIQDSKGDTPLHLALRRVLHGDEYAFSELVIPILEKSNRNVIDVSNDVGFTPRQMMNETNNKWQFVTMTDLEGRLNRRHDESKHEKEPQWKTVDEHLDEKVMWEHDCWEDYAGHDCDSFDAWASRIAQEFRRKHQEEEKKYQPQAPKVQHNIRLQREYVPTPEAKQETQWRKQEIQMQRQKVRRVERERQKTLKQKHSYMKLCDKVFHEMANDLLRFRDIPWPCSTGKVENMIKVLLCDVDVTNKQELRRFIKAQQLIWHPDKFLQRCGQRLVQRDRQQIIGKVTELAQTLNQLYDIGTLPKGLL</sequence>
<dbReference type="InterPro" id="IPR038753">
    <property type="entry name" value="NFKBIL1"/>
</dbReference>
<dbReference type="PANTHER" id="PTHR15263">
    <property type="entry name" value="I-KAPPA-B-LIKE PROTEIN IKBL"/>
    <property type="match status" value="1"/>
</dbReference>
<evidence type="ECO:0000256" key="8">
    <source>
        <dbReference type="ARBA" id="ARBA00030802"/>
    </source>
</evidence>
<evidence type="ECO:0000256" key="2">
    <source>
        <dbReference type="ARBA" id="ARBA00014259"/>
    </source>
</evidence>
<reference evidence="11" key="1">
    <citation type="submission" date="2015-02" db="EMBL/GenBank/DDBJ databases">
        <title>Genome sequencing for Strongylocentrotus purpuratus.</title>
        <authorList>
            <person name="Murali S."/>
            <person name="Liu Y."/>
            <person name="Vee V."/>
            <person name="English A."/>
            <person name="Wang M."/>
            <person name="Skinner E."/>
            <person name="Han Y."/>
            <person name="Muzny D.M."/>
            <person name="Worley K.C."/>
            <person name="Gibbs R.A."/>
        </authorList>
    </citation>
    <scope>NUCLEOTIDE SEQUENCE</scope>
</reference>
<dbReference type="Proteomes" id="UP000007110">
    <property type="component" value="Unassembled WGS sequence"/>
</dbReference>
<dbReference type="GO" id="GO:0043124">
    <property type="term" value="P:negative regulation of canonical NF-kappaB signal transduction"/>
    <property type="evidence" value="ECO:0007669"/>
    <property type="project" value="InterPro"/>
</dbReference>
<dbReference type="SMART" id="SM00248">
    <property type="entry name" value="ANK"/>
    <property type="match status" value="2"/>
</dbReference>
<dbReference type="GeneID" id="586926"/>
<feature type="repeat" description="ANK" evidence="9">
    <location>
        <begin position="42"/>
        <end position="74"/>
    </location>
</feature>
<evidence type="ECO:0000256" key="4">
    <source>
        <dbReference type="ARBA" id="ARBA00022737"/>
    </source>
</evidence>
<name>A0A7M7PMY9_STRPU</name>
<evidence type="ECO:0000313" key="10">
    <source>
        <dbReference type="EnsemblMetazoa" id="XP_030853493"/>
    </source>
</evidence>
<keyword evidence="11" id="KW-1185">Reference proteome</keyword>
<keyword evidence="3" id="KW-0597">Phosphoprotein</keyword>
<keyword evidence="6" id="KW-0539">Nucleus</keyword>
<dbReference type="CTD" id="4795"/>
<protein>
    <recommendedName>
        <fullName evidence="2">NF-kappa-B inhibitor-like protein 1</fullName>
    </recommendedName>
    <alternativeName>
        <fullName evidence="7">Inhibitor of kappa B-like protein</fullName>
    </alternativeName>
    <alternativeName>
        <fullName evidence="8">Nuclear factor of kappa light polypeptide gene enhancer in B-cells inhibitor-like 1</fullName>
    </alternativeName>
</protein>
<evidence type="ECO:0000256" key="6">
    <source>
        <dbReference type="ARBA" id="ARBA00023242"/>
    </source>
</evidence>
<dbReference type="PANTHER" id="PTHR15263:SF1">
    <property type="entry name" value="NF-KAPPA-B INHIBITOR-LIKE PROTEIN 1"/>
    <property type="match status" value="1"/>
</dbReference>
<accession>A0A7M7PMY9</accession>
<evidence type="ECO:0000256" key="9">
    <source>
        <dbReference type="PROSITE-ProRule" id="PRU00023"/>
    </source>
</evidence>
<dbReference type="FunCoup" id="A0A7M7PMY9">
    <property type="interactions" value="67"/>
</dbReference>
<evidence type="ECO:0000256" key="7">
    <source>
        <dbReference type="ARBA" id="ARBA00030621"/>
    </source>
</evidence>
<dbReference type="InParanoid" id="A0A7M7PMY9"/>
<dbReference type="InterPro" id="IPR036770">
    <property type="entry name" value="Ankyrin_rpt-contain_sf"/>
</dbReference>
<dbReference type="Gene3D" id="1.25.40.20">
    <property type="entry name" value="Ankyrin repeat-containing domain"/>
    <property type="match status" value="1"/>
</dbReference>
<evidence type="ECO:0000313" key="11">
    <source>
        <dbReference type="Proteomes" id="UP000007110"/>
    </source>
</evidence>
<evidence type="ECO:0000256" key="5">
    <source>
        <dbReference type="ARBA" id="ARBA00023043"/>
    </source>
</evidence>
<keyword evidence="4" id="KW-0677">Repeat</keyword>
<evidence type="ECO:0000256" key="3">
    <source>
        <dbReference type="ARBA" id="ARBA00022553"/>
    </source>
</evidence>
<evidence type="ECO:0000256" key="1">
    <source>
        <dbReference type="ARBA" id="ARBA00004123"/>
    </source>
</evidence>
<dbReference type="KEGG" id="spu:586926"/>
<proteinExistence type="predicted"/>
<dbReference type="GO" id="GO:0005634">
    <property type="term" value="C:nucleus"/>
    <property type="evidence" value="ECO:0007669"/>
    <property type="project" value="UniProtKB-SubCell"/>
</dbReference>
<dbReference type="InterPro" id="IPR002110">
    <property type="entry name" value="Ankyrin_rpt"/>
</dbReference>
<dbReference type="RefSeq" id="XP_030853493.1">
    <property type="nucleotide sequence ID" value="XM_030997633.1"/>
</dbReference>
<comment type="subcellular location">
    <subcellularLocation>
        <location evidence="1">Nucleus</location>
    </subcellularLocation>
</comment>
<dbReference type="PROSITE" id="PS50088">
    <property type="entry name" value="ANK_REPEAT"/>
    <property type="match status" value="1"/>
</dbReference>
<organism evidence="10 11">
    <name type="scientific">Strongylocentrotus purpuratus</name>
    <name type="common">Purple sea urchin</name>
    <dbReference type="NCBI Taxonomy" id="7668"/>
    <lineage>
        <taxon>Eukaryota</taxon>
        <taxon>Metazoa</taxon>
        <taxon>Echinodermata</taxon>
        <taxon>Eleutherozoa</taxon>
        <taxon>Echinozoa</taxon>
        <taxon>Echinoidea</taxon>
        <taxon>Euechinoidea</taxon>
        <taxon>Echinacea</taxon>
        <taxon>Camarodonta</taxon>
        <taxon>Echinidea</taxon>
        <taxon>Strongylocentrotidae</taxon>
        <taxon>Strongylocentrotus</taxon>
    </lineage>
</organism>
<dbReference type="OMA" id="DEFCETF"/>
<reference evidence="10" key="2">
    <citation type="submission" date="2021-01" db="UniProtKB">
        <authorList>
            <consortium name="EnsemblMetazoa"/>
        </authorList>
    </citation>
    <scope>IDENTIFICATION</scope>
</reference>
<dbReference type="EnsemblMetazoa" id="XM_030997633">
    <property type="protein sequence ID" value="XP_030853493"/>
    <property type="gene ID" value="LOC586926"/>
</dbReference>